<dbReference type="GO" id="GO:0061598">
    <property type="term" value="F:molybdopterin adenylyltransferase activity"/>
    <property type="evidence" value="ECO:0007669"/>
    <property type="project" value="UniProtKB-UniRule"/>
</dbReference>
<dbReference type="InterPro" id="IPR036688">
    <property type="entry name" value="MoeA_C_domain_IV_sf"/>
</dbReference>
<comment type="catalytic activity">
    <reaction evidence="5">
        <text>adenylyl-molybdopterin + molybdate = Mo-molybdopterin + AMP + H(+)</text>
        <dbReference type="Rhea" id="RHEA:35047"/>
        <dbReference type="ChEBI" id="CHEBI:15378"/>
        <dbReference type="ChEBI" id="CHEBI:36264"/>
        <dbReference type="ChEBI" id="CHEBI:62727"/>
        <dbReference type="ChEBI" id="CHEBI:71302"/>
        <dbReference type="ChEBI" id="CHEBI:456215"/>
    </reaction>
</comment>
<dbReference type="Pfam" id="PF00994">
    <property type="entry name" value="MoCF_biosynth"/>
    <property type="match status" value="2"/>
</dbReference>
<reference evidence="8 9" key="1">
    <citation type="journal article" date="2018" name="Evol. Lett.">
        <title>Horizontal gene cluster transfer increased hallucinogenic mushroom diversity.</title>
        <authorList>
            <person name="Reynolds H.T."/>
            <person name="Vijayakumar V."/>
            <person name="Gluck-Thaler E."/>
            <person name="Korotkin H.B."/>
            <person name="Matheny P.B."/>
            <person name="Slot J.C."/>
        </authorList>
    </citation>
    <scope>NUCLEOTIDE SEQUENCE [LARGE SCALE GENOMIC DNA]</scope>
    <source>
        <strain evidence="8 9">SRW20</strain>
    </source>
</reference>
<dbReference type="InterPro" id="IPR036425">
    <property type="entry name" value="MoaB/Mog-like_dom_sf"/>
</dbReference>
<evidence type="ECO:0000256" key="2">
    <source>
        <dbReference type="ARBA" id="ARBA00007589"/>
    </source>
</evidence>
<dbReference type="AlphaFoldDB" id="A0A409XYM1"/>
<dbReference type="FunFam" id="3.40.980.10:FF:000001">
    <property type="entry name" value="Molybdopterin molybdenumtransferase"/>
    <property type="match status" value="1"/>
</dbReference>
<dbReference type="Gene3D" id="2.170.190.11">
    <property type="entry name" value="Molybdopterin biosynthesis moea protein, domain 3"/>
    <property type="match status" value="1"/>
</dbReference>
<name>A0A409XYM1_9AGAR</name>
<evidence type="ECO:0000256" key="4">
    <source>
        <dbReference type="ARBA" id="ARBA00023150"/>
    </source>
</evidence>
<dbReference type="SUPFAM" id="SSF53218">
    <property type="entry name" value="Molybdenum cofactor biosynthesis proteins"/>
    <property type="match status" value="2"/>
</dbReference>
<evidence type="ECO:0000259" key="7">
    <source>
        <dbReference type="SMART" id="SM00852"/>
    </source>
</evidence>
<dbReference type="InterPro" id="IPR005111">
    <property type="entry name" value="MoeA_C_domain_IV"/>
</dbReference>
<dbReference type="Pfam" id="PF03453">
    <property type="entry name" value="MoeA_N"/>
    <property type="match status" value="1"/>
</dbReference>
<comment type="caution">
    <text evidence="8">The sequence shown here is derived from an EMBL/GenBank/DDBJ whole genome shotgun (WGS) entry which is preliminary data.</text>
</comment>
<evidence type="ECO:0000313" key="9">
    <source>
        <dbReference type="Proteomes" id="UP000284706"/>
    </source>
</evidence>
<comment type="catalytic activity">
    <reaction evidence="5">
        <text>molybdopterin + ATP + H(+) = adenylyl-molybdopterin + diphosphate</text>
        <dbReference type="Rhea" id="RHEA:31331"/>
        <dbReference type="ChEBI" id="CHEBI:15378"/>
        <dbReference type="ChEBI" id="CHEBI:30616"/>
        <dbReference type="ChEBI" id="CHEBI:33019"/>
        <dbReference type="ChEBI" id="CHEBI:58698"/>
        <dbReference type="ChEBI" id="CHEBI:62727"/>
    </reaction>
</comment>
<sequence>MSSIRVAVLTVSDTASAKPEADRSGPTIRELLKERLSYDVPEGQYRIVPDDVAAIQQAVNTWCYSGEVDWLITTGGTGFGVRDVTPEAIAPLIERQAPGLVHLMLAASLKQTPLAALSRPVAGTVKNTLVTTFPGSVKAVKENLEALLQGGVLGHAIELIRGGSGKQVHAALGLSRSETESSSSDSLGSLHSHSHGHHHHHHHHHHSQPRPRSQAALSHDPSAPVSARHRKSPFPQITLANAQELIRQNIQRLPVENLPVNHKLGGHVLAEDVYAPQDVPIRPTTSVDGYALRSTDPPGTYPVLTSSTHSFNTPLPPNTIYRINTGAPLPLGTDTVIMVEDTELISTYKPDPDLPAEEKEVRTLVQVDEGENVRQPGSDVRKGDAVMREGERITRGGGEVGTLVFVGRKEVKVYRKPVVAIMSTGNEIVDLKDQPTPSSSSPPEADATQWGGIYDTNRPSLRAVLESLGYDVVDLGIVPDDITAHVTALREGLHLADLILTTGGTSMGPTDLLKPVIERYLDGTIHFGRVGIKPGKPTTFASVPVVSPVGSGSEGTERKPIFALPGNPASALVTFYMFVLPALRKMGGFPAHACELPRVQVQIQNPMPLDPRIEFHRVIIKTSMLSTGFTLKAYSTGGQRSSRVASLAGANGLVVLPTLGEMQVKAAQEGNDGKEAKARLEVGEWVQAFVIGEIEVEC</sequence>
<dbReference type="PANTHER" id="PTHR10192:SF5">
    <property type="entry name" value="GEPHYRIN"/>
    <property type="match status" value="1"/>
</dbReference>
<dbReference type="CDD" id="cd00886">
    <property type="entry name" value="MogA_MoaB"/>
    <property type="match status" value="1"/>
</dbReference>
<dbReference type="Gene3D" id="3.90.105.10">
    <property type="entry name" value="Molybdopterin biosynthesis moea protein, domain 2"/>
    <property type="match status" value="1"/>
</dbReference>
<comment type="function">
    <text evidence="5">Catalyzes two steps in the biosynthesis of the molybdenum cofactor. In the first step, molybdopterin is adenylated. Subsequently, molybdate is inserted into adenylated molybdopterin and AMP is released.</text>
</comment>
<evidence type="ECO:0000256" key="5">
    <source>
        <dbReference type="RuleBase" id="RU365090"/>
    </source>
</evidence>
<evidence type="ECO:0000256" key="1">
    <source>
        <dbReference type="ARBA" id="ARBA00005046"/>
    </source>
</evidence>
<feature type="compositionally biased region" description="Basic residues" evidence="6">
    <location>
        <begin position="192"/>
        <end position="209"/>
    </location>
</feature>
<dbReference type="GO" id="GO:0006777">
    <property type="term" value="P:Mo-molybdopterin cofactor biosynthetic process"/>
    <property type="evidence" value="ECO:0007669"/>
    <property type="project" value="UniProtKB-UniRule"/>
</dbReference>
<dbReference type="SUPFAM" id="SSF63867">
    <property type="entry name" value="MoeA C-terminal domain-like"/>
    <property type="match status" value="1"/>
</dbReference>
<dbReference type="NCBIfam" id="TIGR00177">
    <property type="entry name" value="molyb_syn"/>
    <property type="match status" value="2"/>
</dbReference>
<dbReference type="UniPathway" id="UPA00344"/>
<feature type="domain" description="MoaB/Mog" evidence="7">
    <location>
        <begin position="7"/>
        <end position="155"/>
    </location>
</feature>
<comment type="similarity">
    <text evidence="2">In the N-terminal section; belongs to the MoaB/Mog family.</text>
</comment>
<feature type="region of interest" description="Disordered" evidence="6">
    <location>
        <begin position="171"/>
        <end position="234"/>
    </location>
</feature>
<dbReference type="SUPFAM" id="SSF63882">
    <property type="entry name" value="MoeA N-terminal region -like"/>
    <property type="match status" value="1"/>
</dbReference>
<feature type="domain" description="MoaB/Mog" evidence="7">
    <location>
        <begin position="420"/>
        <end position="585"/>
    </location>
</feature>
<feature type="compositionally biased region" description="Low complexity" evidence="6">
    <location>
        <begin position="181"/>
        <end position="191"/>
    </location>
</feature>
<evidence type="ECO:0000313" key="8">
    <source>
        <dbReference type="EMBL" id="PPQ95878.1"/>
    </source>
</evidence>
<dbReference type="CDD" id="cd00887">
    <property type="entry name" value="MoeA"/>
    <property type="match status" value="1"/>
</dbReference>
<keyword evidence="9" id="KW-1185">Reference proteome</keyword>
<organism evidence="8 9">
    <name type="scientific">Gymnopilus dilepis</name>
    <dbReference type="NCBI Taxonomy" id="231916"/>
    <lineage>
        <taxon>Eukaryota</taxon>
        <taxon>Fungi</taxon>
        <taxon>Dikarya</taxon>
        <taxon>Basidiomycota</taxon>
        <taxon>Agaricomycotina</taxon>
        <taxon>Agaricomycetes</taxon>
        <taxon>Agaricomycetidae</taxon>
        <taxon>Agaricales</taxon>
        <taxon>Agaricineae</taxon>
        <taxon>Hymenogastraceae</taxon>
        <taxon>Gymnopilus</taxon>
    </lineage>
</organism>
<dbReference type="InterPro" id="IPR038987">
    <property type="entry name" value="MoeA-like"/>
</dbReference>
<dbReference type="PROSITE" id="PS01079">
    <property type="entry name" value="MOCF_BIOSYNTHESIS_2"/>
    <property type="match status" value="1"/>
</dbReference>
<comment type="pathway">
    <text evidence="1 5">Cofactor biosynthesis; molybdopterin biosynthesis.</text>
</comment>
<feature type="region of interest" description="Disordered" evidence="6">
    <location>
        <begin position="430"/>
        <end position="453"/>
    </location>
</feature>
<dbReference type="Pfam" id="PF03454">
    <property type="entry name" value="MoeA_C"/>
    <property type="match status" value="1"/>
</dbReference>
<dbReference type="GO" id="GO:0005524">
    <property type="term" value="F:ATP binding"/>
    <property type="evidence" value="ECO:0007669"/>
    <property type="project" value="UniProtKB-UniRule"/>
</dbReference>
<dbReference type="GO" id="GO:0005829">
    <property type="term" value="C:cytosol"/>
    <property type="evidence" value="ECO:0007669"/>
    <property type="project" value="TreeGrafter"/>
</dbReference>
<keyword evidence="5" id="KW-0500">Molybdenum</keyword>
<dbReference type="OrthoDB" id="4349954at2759"/>
<keyword evidence="4 5" id="KW-0501">Molybdenum cofactor biosynthesis</keyword>
<dbReference type="InterPro" id="IPR005110">
    <property type="entry name" value="MoeA_linker/N"/>
</dbReference>
<dbReference type="EMBL" id="NHYE01001408">
    <property type="protein sequence ID" value="PPQ95878.1"/>
    <property type="molecule type" value="Genomic_DNA"/>
</dbReference>
<dbReference type="Gene3D" id="3.40.980.10">
    <property type="entry name" value="MoaB/Mog-like domain"/>
    <property type="match status" value="2"/>
</dbReference>
<proteinExistence type="inferred from homology"/>
<dbReference type="PANTHER" id="PTHR10192">
    <property type="entry name" value="MOLYBDOPTERIN BIOSYNTHESIS PROTEIN"/>
    <property type="match status" value="1"/>
</dbReference>
<gene>
    <name evidence="8" type="ORF">CVT26_015570</name>
</gene>
<comment type="cofactor">
    <cofactor evidence="5">
        <name>Mg(2+)</name>
        <dbReference type="ChEBI" id="CHEBI:18420"/>
    </cofactor>
</comment>
<keyword evidence="5" id="KW-0460">Magnesium</keyword>
<dbReference type="InterPro" id="IPR001453">
    <property type="entry name" value="MoaB/Mog_dom"/>
</dbReference>
<dbReference type="InterPro" id="IPR036135">
    <property type="entry name" value="MoeA_linker/N_sf"/>
</dbReference>
<keyword evidence="5" id="KW-0479">Metal-binding</keyword>
<dbReference type="GO" id="GO:0046872">
    <property type="term" value="F:metal ion binding"/>
    <property type="evidence" value="ECO:0007669"/>
    <property type="project" value="UniProtKB-UniRule"/>
</dbReference>
<dbReference type="STRING" id="231916.A0A409XYM1"/>
<comment type="similarity">
    <text evidence="5">Belongs to the MoeA family.</text>
</comment>
<dbReference type="InParanoid" id="A0A409XYM1"/>
<protein>
    <recommendedName>
        <fullName evidence="7">MoaB/Mog domain-containing protein</fullName>
    </recommendedName>
</protein>
<dbReference type="InterPro" id="IPR008284">
    <property type="entry name" value="MoCF_biosynth_CS"/>
</dbReference>
<evidence type="ECO:0000256" key="6">
    <source>
        <dbReference type="SAM" id="MobiDB-lite"/>
    </source>
</evidence>
<accession>A0A409XYM1</accession>
<dbReference type="GO" id="GO:0061599">
    <property type="term" value="F:molybdopterin molybdotransferase activity"/>
    <property type="evidence" value="ECO:0007669"/>
    <property type="project" value="UniProtKB-UniRule"/>
</dbReference>
<keyword evidence="5" id="KW-0808">Transferase</keyword>
<dbReference type="SMART" id="SM00852">
    <property type="entry name" value="MoCF_biosynth"/>
    <property type="match status" value="2"/>
</dbReference>
<evidence type="ECO:0000256" key="3">
    <source>
        <dbReference type="ARBA" id="ARBA00008339"/>
    </source>
</evidence>
<dbReference type="Gene3D" id="2.40.340.10">
    <property type="entry name" value="MoeA, C-terminal, domain IV"/>
    <property type="match status" value="1"/>
</dbReference>
<dbReference type="Proteomes" id="UP000284706">
    <property type="component" value="Unassembled WGS sequence"/>
</dbReference>
<comment type="similarity">
    <text evidence="3">In the C-terminal section; belongs to the MoeA family.</text>
</comment>